<gene>
    <name evidence="1" type="ORF">SC09_contig4orf00501</name>
</gene>
<sequence length="88" mass="10246">MKSLYTPTDYYMIRVPLVHQALKNENSQDTDQLLHDLCNDSLFREQILVSSRTLYDSMNIFLQTPDKLKGKKAELPASYFEVCNKKSN</sequence>
<evidence type="ECO:0000313" key="1">
    <source>
        <dbReference type="EMBL" id="KIU05640.1"/>
    </source>
</evidence>
<reference evidence="1 2" key="1">
    <citation type="submission" date="2014-12" db="EMBL/GenBank/DDBJ databases">
        <title>Comparative genome analysis of Bacillus coagulans HM-08, Clostridium butyricum HM-68, Bacillus subtilis HM-66 and Bacillus licheniformis BL-09.</title>
        <authorList>
            <person name="Zhang H."/>
        </authorList>
    </citation>
    <scope>NUCLEOTIDE SEQUENCE [LARGE SCALE GENOMIC DNA]</scope>
    <source>
        <strain evidence="1 2">HM-66</strain>
    </source>
</reference>
<organism evidence="1 2">
    <name type="scientific">Bacillus subtilis</name>
    <dbReference type="NCBI Taxonomy" id="1423"/>
    <lineage>
        <taxon>Bacteria</taxon>
        <taxon>Bacillati</taxon>
        <taxon>Bacillota</taxon>
        <taxon>Bacilli</taxon>
        <taxon>Bacillales</taxon>
        <taxon>Bacillaceae</taxon>
        <taxon>Bacillus</taxon>
    </lineage>
</organism>
<dbReference type="AlphaFoldDB" id="A0A0D1KBH9"/>
<proteinExistence type="predicted"/>
<dbReference type="EMBL" id="JXBC01000013">
    <property type="protein sequence ID" value="KIU05640.1"/>
    <property type="molecule type" value="Genomic_DNA"/>
</dbReference>
<accession>A0A0D1KBH9</accession>
<comment type="caution">
    <text evidence="1">The sequence shown here is derived from an EMBL/GenBank/DDBJ whole genome shotgun (WGS) entry which is preliminary data.</text>
</comment>
<name>A0A0D1KBH9_BACIU</name>
<protein>
    <submittedName>
        <fullName evidence="1">SpaB</fullName>
    </submittedName>
</protein>
<evidence type="ECO:0000313" key="2">
    <source>
        <dbReference type="Proteomes" id="UP000032247"/>
    </source>
</evidence>
<dbReference type="Proteomes" id="UP000032247">
    <property type="component" value="Unassembled WGS sequence"/>
</dbReference>